<dbReference type="SUPFAM" id="SSF63380">
    <property type="entry name" value="Riboflavin synthase domain-like"/>
    <property type="match status" value="1"/>
</dbReference>
<keyword evidence="7" id="KW-0560">Oxidoreductase</keyword>
<reference evidence="10 11" key="1">
    <citation type="submission" date="2012-04" db="EMBL/GenBank/DDBJ databases">
        <title>The Genome Sequence of Saprolegnia declina VS20.</title>
        <authorList>
            <consortium name="The Broad Institute Genome Sequencing Platform"/>
            <person name="Russ C."/>
            <person name="Nusbaum C."/>
            <person name="Tyler B."/>
            <person name="van West P."/>
            <person name="Dieguez-Uribeondo J."/>
            <person name="de Bruijn I."/>
            <person name="Tripathy S."/>
            <person name="Jiang R."/>
            <person name="Young S.K."/>
            <person name="Zeng Q."/>
            <person name="Gargeya S."/>
            <person name="Fitzgerald M."/>
            <person name="Haas B."/>
            <person name="Abouelleil A."/>
            <person name="Alvarado L."/>
            <person name="Arachchi H.M."/>
            <person name="Berlin A."/>
            <person name="Chapman S.B."/>
            <person name="Goldberg J."/>
            <person name="Griggs A."/>
            <person name="Gujja S."/>
            <person name="Hansen M."/>
            <person name="Howarth C."/>
            <person name="Imamovic A."/>
            <person name="Larimer J."/>
            <person name="McCowen C."/>
            <person name="Montmayeur A."/>
            <person name="Murphy C."/>
            <person name="Neiman D."/>
            <person name="Pearson M."/>
            <person name="Priest M."/>
            <person name="Roberts A."/>
            <person name="Saif S."/>
            <person name="Shea T."/>
            <person name="Sisk P."/>
            <person name="Sykes S."/>
            <person name="Wortman J."/>
            <person name="Nusbaum C."/>
            <person name="Birren B."/>
        </authorList>
    </citation>
    <scope>NUCLEOTIDE SEQUENCE [LARGE SCALE GENOMIC DNA]</scope>
    <source>
        <strain evidence="10 11">VS20</strain>
    </source>
</reference>
<dbReference type="Pfam" id="PF00175">
    <property type="entry name" value="NAD_binding_1"/>
    <property type="match status" value="1"/>
</dbReference>
<evidence type="ECO:0000256" key="4">
    <source>
        <dbReference type="ARBA" id="ARBA00022643"/>
    </source>
</evidence>
<gene>
    <name evidence="10" type="ORF">SDRG_16132</name>
</gene>
<comment type="cofactor">
    <cofactor evidence="1">
        <name>FMN</name>
        <dbReference type="ChEBI" id="CHEBI:58210"/>
    </cofactor>
</comment>
<dbReference type="GO" id="GO:0003958">
    <property type="term" value="F:NADPH-hemoprotein reductase activity"/>
    <property type="evidence" value="ECO:0007669"/>
    <property type="project" value="UniProtKB-EC"/>
</dbReference>
<dbReference type="InterPro" id="IPR003097">
    <property type="entry name" value="CysJ-like_FAD-binding"/>
</dbReference>
<protein>
    <recommendedName>
        <fullName evidence="8">NADPH--hemoprotein reductase</fullName>
        <ecNumber evidence="8">1.6.2.4</ecNumber>
    </recommendedName>
</protein>
<evidence type="ECO:0000259" key="9">
    <source>
        <dbReference type="PROSITE" id="PS50902"/>
    </source>
</evidence>
<dbReference type="GO" id="GO:0050660">
    <property type="term" value="F:flavin adenine dinucleotide binding"/>
    <property type="evidence" value="ECO:0007669"/>
    <property type="project" value="TreeGrafter"/>
</dbReference>
<evidence type="ECO:0000256" key="8">
    <source>
        <dbReference type="ARBA" id="ARBA00023797"/>
    </source>
</evidence>
<dbReference type="Proteomes" id="UP000030762">
    <property type="component" value="Unassembled WGS sequence"/>
</dbReference>
<dbReference type="RefSeq" id="XP_008620551.1">
    <property type="nucleotide sequence ID" value="XM_008622329.1"/>
</dbReference>
<dbReference type="InParanoid" id="T0PYA1"/>
<dbReference type="InterPro" id="IPR017938">
    <property type="entry name" value="Riboflavin_synthase-like_b-brl"/>
</dbReference>
<dbReference type="GO" id="GO:0010181">
    <property type="term" value="F:FMN binding"/>
    <property type="evidence" value="ECO:0007669"/>
    <property type="project" value="InterPro"/>
</dbReference>
<dbReference type="eggNOG" id="KOG1158">
    <property type="taxonomic scope" value="Eukaryota"/>
</dbReference>
<dbReference type="Pfam" id="PF00258">
    <property type="entry name" value="Flavodoxin_1"/>
    <property type="match status" value="1"/>
</dbReference>
<keyword evidence="5" id="KW-0274">FAD</keyword>
<name>T0PYA1_SAPDV</name>
<dbReference type="PANTHER" id="PTHR19384:SF17">
    <property type="entry name" value="NADPH--CYTOCHROME P450 REDUCTASE"/>
    <property type="match status" value="1"/>
</dbReference>
<comment type="cofactor">
    <cofactor evidence="2">
        <name>FAD</name>
        <dbReference type="ChEBI" id="CHEBI:57692"/>
    </cofactor>
</comment>
<keyword evidence="3" id="KW-0285">Flavoprotein</keyword>
<proteinExistence type="predicted"/>
<evidence type="ECO:0000313" key="10">
    <source>
        <dbReference type="EMBL" id="EQC26030.1"/>
    </source>
</evidence>
<keyword evidence="6" id="KW-0521">NADP</keyword>
<evidence type="ECO:0000256" key="5">
    <source>
        <dbReference type="ARBA" id="ARBA00022827"/>
    </source>
</evidence>
<dbReference type="SUPFAM" id="SSF52218">
    <property type="entry name" value="Flavoproteins"/>
    <property type="match status" value="1"/>
</dbReference>
<dbReference type="PANTHER" id="PTHR19384">
    <property type="entry name" value="NITRIC OXIDE SYNTHASE-RELATED"/>
    <property type="match status" value="1"/>
</dbReference>
<dbReference type="InterPro" id="IPR039261">
    <property type="entry name" value="FNR_nucleotide-bd"/>
</dbReference>
<feature type="domain" description="Flavodoxin-like" evidence="9">
    <location>
        <begin position="22"/>
        <end position="161"/>
    </location>
</feature>
<evidence type="ECO:0000256" key="6">
    <source>
        <dbReference type="ARBA" id="ARBA00022857"/>
    </source>
</evidence>
<dbReference type="EMBL" id="JH767245">
    <property type="protein sequence ID" value="EQC26030.1"/>
    <property type="molecule type" value="Genomic_DNA"/>
</dbReference>
<evidence type="ECO:0000256" key="7">
    <source>
        <dbReference type="ARBA" id="ARBA00023002"/>
    </source>
</evidence>
<dbReference type="STRING" id="1156394.T0PYA1"/>
<dbReference type="GO" id="GO:0005829">
    <property type="term" value="C:cytosol"/>
    <property type="evidence" value="ECO:0007669"/>
    <property type="project" value="TreeGrafter"/>
</dbReference>
<dbReference type="EC" id="1.6.2.4" evidence="8"/>
<dbReference type="PRINTS" id="PR00369">
    <property type="entry name" value="FLAVODOXIN"/>
</dbReference>
<dbReference type="InterPro" id="IPR023173">
    <property type="entry name" value="NADPH_Cyt_P450_Rdtase_alpha"/>
</dbReference>
<dbReference type="VEuPathDB" id="FungiDB:SDRG_16132"/>
<dbReference type="InterPro" id="IPR001709">
    <property type="entry name" value="Flavoprot_Pyr_Nucl_cyt_Rdtase"/>
</dbReference>
<keyword evidence="4" id="KW-0288">FMN</keyword>
<dbReference type="GeneID" id="19956859"/>
<evidence type="ECO:0000256" key="2">
    <source>
        <dbReference type="ARBA" id="ARBA00001974"/>
    </source>
</evidence>
<dbReference type="Gene3D" id="3.40.50.80">
    <property type="entry name" value="Nucleotide-binding domain of ferredoxin-NADP reductase (FNR) module"/>
    <property type="match status" value="1"/>
</dbReference>
<sequence length="559" mass="59960">MGLRGWFASCFGGDSKVGPQSVTVFYGSESGGTKALALRLGRLGAARAIPISVHGLETFDAQQLVGGRRYIFMTASYGTGGPTTNAALFFHWLSTSTASLAIEFCVFGVGSSIYADSYNGMGKAVDAQLAARGGHRFYALGLGDAFNDLERDFLTWEAGLWAALATTTTVASTAPPLKSQFQLHRTKPDTPPLALSAAPPYVALHWTAITYHPNAGVVVATVGFADTTARARGTDHLVVYPCNPDGIVESLACRCNALLDHYVTYTGDDAPFRTPATVRSVLTHEVDCQTISRSLLSGLAPLATDDGERSQLAHLGSLDGSKAYADLPHYTVIGLLTNFASIQLSLVDLLPLLSPMAPRSYTIASHLLDAPTMDLCIAVPPPTPDTTLHFGVMAAYLHALGPLGPDAAVPLRGYTKPSTYVFPPDASRPLLLIAAGSGIAPMRALWQQRPATCGPTHLFFGCRAASARLFEDELLQRGVQTHYAYSRDPSAGPTMYVQDMVGSQMPWVQKAIVDEDASVFVCGRQRMVSQVRDVLQRHLSAEQWTSFVHSARYQEEVFG</sequence>
<dbReference type="InterPro" id="IPR008254">
    <property type="entry name" value="Flavodoxin/NO_synth"/>
</dbReference>
<dbReference type="Pfam" id="PF00667">
    <property type="entry name" value="FAD_binding_1"/>
    <property type="match status" value="1"/>
</dbReference>
<dbReference type="Gene3D" id="3.40.50.360">
    <property type="match status" value="1"/>
</dbReference>
<dbReference type="AlphaFoldDB" id="T0PYA1"/>
<dbReference type="PRINTS" id="PR00371">
    <property type="entry name" value="FPNCR"/>
</dbReference>
<accession>T0PYA1</accession>
<dbReference type="PROSITE" id="PS50902">
    <property type="entry name" value="FLAVODOXIN_LIKE"/>
    <property type="match status" value="1"/>
</dbReference>
<dbReference type="Gene3D" id="1.20.990.10">
    <property type="entry name" value="NADPH-cytochrome p450 Reductase, Chain A, domain 3"/>
    <property type="match status" value="1"/>
</dbReference>
<evidence type="ECO:0000256" key="3">
    <source>
        <dbReference type="ARBA" id="ARBA00022630"/>
    </source>
</evidence>
<dbReference type="InterPro" id="IPR001433">
    <property type="entry name" value="OxRdtase_FAD/NAD-bd"/>
</dbReference>
<dbReference type="Gene3D" id="2.40.30.10">
    <property type="entry name" value="Translation factors"/>
    <property type="match status" value="1"/>
</dbReference>
<evidence type="ECO:0000256" key="1">
    <source>
        <dbReference type="ARBA" id="ARBA00001917"/>
    </source>
</evidence>
<dbReference type="OrthoDB" id="1856718at2759"/>
<dbReference type="InterPro" id="IPR001094">
    <property type="entry name" value="Flavdoxin-like"/>
</dbReference>
<dbReference type="SUPFAM" id="SSF52343">
    <property type="entry name" value="Ferredoxin reductase-like, C-terminal NADP-linked domain"/>
    <property type="match status" value="1"/>
</dbReference>
<evidence type="ECO:0000313" key="11">
    <source>
        <dbReference type="Proteomes" id="UP000030762"/>
    </source>
</evidence>
<dbReference type="InterPro" id="IPR029039">
    <property type="entry name" value="Flavoprotein-like_sf"/>
</dbReference>
<organism evidence="10 11">
    <name type="scientific">Saprolegnia diclina (strain VS20)</name>
    <dbReference type="NCBI Taxonomy" id="1156394"/>
    <lineage>
        <taxon>Eukaryota</taxon>
        <taxon>Sar</taxon>
        <taxon>Stramenopiles</taxon>
        <taxon>Oomycota</taxon>
        <taxon>Saprolegniomycetes</taxon>
        <taxon>Saprolegniales</taxon>
        <taxon>Saprolegniaceae</taxon>
        <taxon>Saprolegnia</taxon>
    </lineage>
</organism>
<dbReference type="OMA" id="SYTIASH"/>
<keyword evidence="11" id="KW-1185">Reference proteome</keyword>